<reference evidence="3 4" key="1">
    <citation type="journal article" date="2015" name="Genome Announc.">
        <title>Expanding the biotechnology potential of lactobacilli through comparative genomics of 213 strains and associated genera.</title>
        <authorList>
            <person name="Sun Z."/>
            <person name="Harris H.M."/>
            <person name="McCann A."/>
            <person name="Guo C."/>
            <person name="Argimon S."/>
            <person name="Zhang W."/>
            <person name="Yang X."/>
            <person name="Jeffery I.B."/>
            <person name="Cooney J.C."/>
            <person name="Kagawa T.F."/>
            <person name="Liu W."/>
            <person name="Song Y."/>
            <person name="Salvetti E."/>
            <person name="Wrobel A."/>
            <person name="Rasinkangas P."/>
            <person name="Parkhill J."/>
            <person name="Rea M.C."/>
            <person name="O'Sullivan O."/>
            <person name="Ritari J."/>
            <person name="Douillard F.P."/>
            <person name="Paul Ross R."/>
            <person name="Yang R."/>
            <person name="Briner A.E."/>
            <person name="Felis G.E."/>
            <person name="de Vos W.M."/>
            <person name="Barrangou R."/>
            <person name="Klaenhammer T.R."/>
            <person name="Caufield P.W."/>
            <person name="Cui Y."/>
            <person name="Zhang H."/>
            <person name="O'Toole P.W."/>
        </authorList>
    </citation>
    <scope>NUCLEOTIDE SEQUENCE [LARGE SCALE GENOMIC DNA]</scope>
    <source>
        <strain evidence="3 4">LMG 26013</strain>
    </source>
</reference>
<feature type="site" description="Important for autoinhibition of adenylyltransferase activity" evidence="1">
    <location>
        <position position="35"/>
    </location>
</feature>
<comment type="caution">
    <text evidence="3">The sequence shown here is derived from an EMBL/GenBank/DDBJ whole genome shotgun (WGS) entry which is preliminary data.</text>
</comment>
<dbReference type="InterPro" id="IPR040198">
    <property type="entry name" value="Fido_containing"/>
</dbReference>
<protein>
    <recommendedName>
        <fullName evidence="2">Fido domain-containing protein</fullName>
    </recommendedName>
</protein>
<dbReference type="STRING" id="942150.IV64_GL002200"/>
<evidence type="ECO:0000313" key="3">
    <source>
        <dbReference type="EMBL" id="KRO11683.1"/>
    </source>
</evidence>
<gene>
    <name evidence="3" type="ORF">IV64_GL002200</name>
</gene>
<organism evidence="3 4">
    <name type="scientific">Lactiplantibacillus xiangfangensis</name>
    <dbReference type="NCBI Taxonomy" id="942150"/>
    <lineage>
        <taxon>Bacteria</taxon>
        <taxon>Bacillati</taxon>
        <taxon>Bacillota</taxon>
        <taxon>Bacilli</taxon>
        <taxon>Lactobacillales</taxon>
        <taxon>Lactobacillaceae</taxon>
        <taxon>Lactiplantibacillus</taxon>
    </lineage>
</organism>
<dbReference type="PATRIC" id="fig|942150.3.peg.2301"/>
<dbReference type="Proteomes" id="UP000051783">
    <property type="component" value="Unassembled WGS sequence"/>
</dbReference>
<dbReference type="Gene3D" id="1.10.3290.10">
    <property type="entry name" value="Fido-like domain"/>
    <property type="match status" value="1"/>
</dbReference>
<proteinExistence type="predicted"/>
<dbReference type="PANTHER" id="PTHR13504:SF38">
    <property type="entry name" value="FIDO DOMAIN-CONTAINING PROTEIN"/>
    <property type="match status" value="1"/>
</dbReference>
<accession>A0A0R2MJN6</accession>
<dbReference type="PANTHER" id="PTHR13504">
    <property type="entry name" value="FIDO DOMAIN-CONTAINING PROTEIN DDB_G0283145"/>
    <property type="match status" value="1"/>
</dbReference>
<evidence type="ECO:0000259" key="2">
    <source>
        <dbReference type="PROSITE" id="PS51459"/>
    </source>
</evidence>
<dbReference type="SUPFAM" id="SSF140931">
    <property type="entry name" value="Fic-like"/>
    <property type="match status" value="1"/>
</dbReference>
<dbReference type="InterPro" id="IPR036597">
    <property type="entry name" value="Fido-like_dom_sf"/>
</dbReference>
<dbReference type="AlphaFoldDB" id="A0A0R2MJN6"/>
<keyword evidence="4" id="KW-1185">Reference proteome</keyword>
<feature type="domain" description="Fido" evidence="2">
    <location>
        <begin position="82"/>
        <end position="214"/>
    </location>
</feature>
<dbReference type="PROSITE" id="PS51459">
    <property type="entry name" value="FIDO"/>
    <property type="match status" value="1"/>
</dbReference>
<dbReference type="Pfam" id="PF02661">
    <property type="entry name" value="Fic"/>
    <property type="match status" value="1"/>
</dbReference>
<evidence type="ECO:0000256" key="1">
    <source>
        <dbReference type="PIRSR" id="PIRSR640198-3"/>
    </source>
</evidence>
<sequence length="220" mass="24815">MVSVFTAKFELSRYDEKCLIDNNLTRLVYTTGKFEGLSTTLAQTDAIIHRFEVRDVSTEDKATVLNLKRGYQFLMDNQTSDVTIADILKINQIVKGGQANSGKLRTVEVQVPLTNAVWVPPIPSEQTIQRVQKILNADKSAIDRALDLNLVLSRWQLFEDGNKRTALITANLVLVQAGAGILMIPEGKMHWYGSQLAKFYRTNNMVGLKQWLYDNCLFGM</sequence>
<dbReference type="InterPro" id="IPR003812">
    <property type="entry name" value="Fido"/>
</dbReference>
<dbReference type="EMBL" id="JQCL01000053">
    <property type="protein sequence ID" value="KRO11683.1"/>
    <property type="molecule type" value="Genomic_DNA"/>
</dbReference>
<evidence type="ECO:0000313" key="4">
    <source>
        <dbReference type="Proteomes" id="UP000051783"/>
    </source>
</evidence>
<name>A0A0R2MJN6_9LACO</name>